<dbReference type="EMBL" id="NKHF01000078">
    <property type="protein sequence ID" value="PCK30550.1"/>
    <property type="molecule type" value="Genomic_DNA"/>
</dbReference>
<dbReference type="SUPFAM" id="SSF46689">
    <property type="entry name" value="Homeodomain-like"/>
    <property type="match status" value="1"/>
</dbReference>
<keyword evidence="3" id="KW-0804">Transcription</keyword>
<dbReference type="GO" id="GO:0000976">
    <property type="term" value="F:transcription cis-regulatory region binding"/>
    <property type="evidence" value="ECO:0007669"/>
    <property type="project" value="TreeGrafter"/>
</dbReference>
<dbReference type="InterPro" id="IPR050109">
    <property type="entry name" value="HTH-type_TetR-like_transc_reg"/>
</dbReference>
<evidence type="ECO:0000259" key="5">
    <source>
        <dbReference type="PROSITE" id="PS50977"/>
    </source>
</evidence>
<dbReference type="InterPro" id="IPR039536">
    <property type="entry name" value="TetR_C_Proteobacteria"/>
</dbReference>
<dbReference type="PANTHER" id="PTHR30055">
    <property type="entry name" value="HTH-TYPE TRANSCRIPTIONAL REGULATOR RUTR"/>
    <property type="match status" value="1"/>
</dbReference>
<accession>A0A2A5JM95</accession>
<keyword evidence="1" id="KW-0805">Transcription regulation</keyword>
<dbReference type="InterPro" id="IPR036271">
    <property type="entry name" value="Tet_transcr_reg_TetR-rel_C_sf"/>
</dbReference>
<evidence type="ECO:0000256" key="3">
    <source>
        <dbReference type="ARBA" id="ARBA00023163"/>
    </source>
</evidence>
<name>A0A2A5JM95_PSEO7</name>
<reference evidence="7" key="1">
    <citation type="journal article" date="2019" name="Genome Announc.">
        <title>Draft Genome Sequence of Pseudoalteromonas piscicida Strain 36Y ROTHPW, an Hypersaline Seawater Isolate from the South Coast of Sonora, Mexico.</title>
        <authorList>
            <person name="Sanchez-Diaz R."/>
            <person name="Molina-Garza Z.J."/>
            <person name="Cruz-Suarez L.E."/>
            <person name="Selvin J."/>
            <person name="Kiran G.S."/>
            <person name="Ibarra-Gamez J.C."/>
            <person name="Gomez-Gil B."/>
            <person name="Galaviz-Silva L."/>
        </authorList>
    </citation>
    <scope>NUCLEOTIDE SEQUENCE [LARGE SCALE GENOMIC DNA]</scope>
    <source>
        <strain evidence="7">36Y_RITHPW</strain>
    </source>
</reference>
<dbReference type="PANTHER" id="PTHR30055:SF146">
    <property type="entry name" value="HTH-TYPE TRANSCRIPTIONAL DUAL REGULATOR CECR"/>
    <property type="match status" value="1"/>
</dbReference>
<protein>
    <submittedName>
        <fullName evidence="6">TetR family transcriptional regulator</fullName>
    </submittedName>
</protein>
<dbReference type="OrthoDB" id="116240at2"/>
<dbReference type="PRINTS" id="PR00455">
    <property type="entry name" value="HTHTETR"/>
</dbReference>
<dbReference type="Proteomes" id="UP000228621">
    <property type="component" value="Unassembled WGS sequence"/>
</dbReference>
<organism evidence="6 7">
    <name type="scientific">Pseudoalteromonas piscicida</name>
    <dbReference type="NCBI Taxonomy" id="43662"/>
    <lineage>
        <taxon>Bacteria</taxon>
        <taxon>Pseudomonadati</taxon>
        <taxon>Pseudomonadota</taxon>
        <taxon>Gammaproteobacteria</taxon>
        <taxon>Alteromonadales</taxon>
        <taxon>Pseudoalteromonadaceae</taxon>
        <taxon>Pseudoalteromonas</taxon>
    </lineage>
</organism>
<dbReference type="RefSeq" id="WP_099643223.1">
    <property type="nucleotide sequence ID" value="NZ_JAQPZX010000032.1"/>
</dbReference>
<keyword evidence="2 4" id="KW-0238">DNA-binding</keyword>
<evidence type="ECO:0000313" key="7">
    <source>
        <dbReference type="Proteomes" id="UP000228621"/>
    </source>
</evidence>
<dbReference type="Pfam" id="PF14246">
    <property type="entry name" value="TetR_C_7"/>
    <property type="match status" value="1"/>
</dbReference>
<dbReference type="Gene3D" id="1.10.357.10">
    <property type="entry name" value="Tetracycline Repressor, domain 2"/>
    <property type="match status" value="1"/>
</dbReference>
<keyword evidence="7" id="KW-1185">Reference proteome</keyword>
<dbReference type="Gene3D" id="1.10.10.60">
    <property type="entry name" value="Homeodomain-like"/>
    <property type="match status" value="1"/>
</dbReference>
<evidence type="ECO:0000313" key="6">
    <source>
        <dbReference type="EMBL" id="PCK30550.1"/>
    </source>
</evidence>
<dbReference type="AlphaFoldDB" id="A0A2A5JM95"/>
<gene>
    <name evidence="6" type="ORF">CEX98_16990</name>
</gene>
<evidence type="ECO:0000256" key="4">
    <source>
        <dbReference type="PROSITE-ProRule" id="PRU00335"/>
    </source>
</evidence>
<dbReference type="GO" id="GO:0003700">
    <property type="term" value="F:DNA-binding transcription factor activity"/>
    <property type="evidence" value="ECO:0007669"/>
    <property type="project" value="TreeGrafter"/>
</dbReference>
<dbReference type="InterPro" id="IPR009057">
    <property type="entry name" value="Homeodomain-like_sf"/>
</dbReference>
<evidence type="ECO:0000256" key="1">
    <source>
        <dbReference type="ARBA" id="ARBA00023015"/>
    </source>
</evidence>
<evidence type="ECO:0000256" key="2">
    <source>
        <dbReference type="ARBA" id="ARBA00023125"/>
    </source>
</evidence>
<proteinExistence type="predicted"/>
<feature type="DNA-binding region" description="H-T-H motif" evidence="4">
    <location>
        <begin position="28"/>
        <end position="47"/>
    </location>
</feature>
<dbReference type="PROSITE" id="PS50977">
    <property type="entry name" value="HTH_TETR_2"/>
    <property type="match status" value="1"/>
</dbReference>
<feature type="domain" description="HTH tetR-type" evidence="5">
    <location>
        <begin position="5"/>
        <end position="65"/>
    </location>
</feature>
<dbReference type="Pfam" id="PF00440">
    <property type="entry name" value="TetR_N"/>
    <property type="match status" value="1"/>
</dbReference>
<dbReference type="InterPro" id="IPR001647">
    <property type="entry name" value="HTH_TetR"/>
</dbReference>
<sequence>MTQLSQKQQSILCAAIEEFAQKGLQATTMESISQSAEVSKRTLYKHYSTKDELFDAVVELLIERIKPITAIQFIPNYDFSVQLQHLAKSAMTLLNDEDYMRLSRIVMIESMRSFEQAQNLNEKFSHCEAAMIQWFEDAARSGCLGHFEADFAAAYFWGALKKLGYWERAIKWQAPLPEAELDILVEKAVKLFCNGVTQPQ</sequence>
<dbReference type="SUPFAM" id="SSF48498">
    <property type="entry name" value="Tetracyclin repressor-like, C-terminal domain"/>
    <property type="match status" value="1"/>
</dbReference>
<dbReference type="FunFam" id="1.10.10.60:FF:000141">
    <property type="entry name" value="TetR family transcriptional regulator"/>
    <property type="match status" value="1"/>
</dbReference>
<comment type="caution">
    <text evidence="6">The sequence shown here is derived from an EMBL/GenBank/DDBJ whole genome shotgun (WGS) entry which is preliminary data.</text>
</comment>